<dbReference type="InterPro" id="IPR032675">
    <property type="entry name" value="LRR_dom_sf"/>
</dbReference>
<dbReference type="InterPro" id="IPR036047">
    <property type="entry name" value="F-box-like_dom_sf"/>
</dbReference>
<keyword evidence="1" id="KW-0833">Ubl conjugation pathway</keyword>
<feature type="domain" description="F-box" evidence="2">
    <location>
        <begin position="4"/>
        <end position="50"/>
    </location>
</feature>
<dbReference type="InterPro" id="IPR006553">
    <property type="entry name" value="Leu-rich_rpt_Cys-con_subtyp"/>
</dbReference>
<dbReference type="SMART" id="SM00256">
    <property type="entry name" value="FBOX"/>
    <property type="match status" value="1"/>
</dbReference>
<keyword evidence="4" id="KW-1185">Reference proteome</keyword>
<name>A0ABP0G9G3_CLALP</name>
<dbReference type="PANTHER" id="PTHR20933">
    <property type="entry name" value="F-BOX ONLY PROTEIN 33"/>
    <property type="match status" value="1"/>
</dbReference>
<dbReference type="SUPFAM" id="SSF81383">
    <property type="entry name" value="F-box domain"/>
    <property type="match status" value="1"/>
</dbReference>
<sequence length="281" mass="32342">MLGPAGFDELPDNIIVEIFQYFNVKELLPLTSVCKRWQRLIPDQWLWKKVKFSPTPIKKVRLRKIVRQYFTHSTELVDICGKWRNKNAAYAISNNILNIMNRKSPNLITFKIENENLHDVKLNLLPSSLQHITFTSCEISLPSLDDCIGKFKELVTMIFRRCPCLNDKHLSKFGKLDKLERLEIYGSYRIDDDAVRIISQNFPNLKYLVLVGCAFCGDQATKSIAENLSKLEALEIEEWTGLSENGVNQILGNCKNMKFFSVLCHQLNHGNISIHGSRVLL</sequence>
<protein>
    <recommendedName>
        <fullName evidence="2">F-box domain-containing protein</fullName>
    </recommendedName>
</protein>
<proteinExistence type="predicted"/>
<reference evidence="3 4" key="1">
    <citation type="submission" date="2024-02" db="EMBL/GenBank/DDBJ databases">
        <authorList>
            <person name="Daric V."/>
            <person name="Darras S."/>
        </authorList>
    </citation>
    <scope>NUCLEOTIDE SEQUENCE [LARGE SCALE GENOMIC DNA]</scope>
</reference>
<dbReference type="Pfam" id="PF12937">
    <property type="entry name" value="F-box-like"/>
    <property type="match status" value="1"/>
</dbReference>
<evidence type="ECO:0000313" key="4">
    <source>
        <dbReference type="Proteomes" id="UP001642483"/>
    </source>
</evidence>
<dbReference type="Proteomes" id="UP001642483">
    <property type="component" value="Unassembled WGS sequence"/>
</dbReference>
<comment type="caution">
    <text evidence="3">The sequence shown here is derived from an EMBL/GenBank/DDBJ whole genome shotgun (WGS) entry which is preliminary data.</text>
</comment>
<evidence type="ECO:0000256" key="1">
    <source>
        <dbReference type="ARBA" id="ARBA00022786"/>
    </source>
</evidence>
<dbReference type="PROSITE" id="PS50181">
    <property type="entry name" value="FBOX"/>
    <property type="match status" value="1"/>
</dbReference>
<dbReference type="PANTHER" id="PTHR20933:SF4">
    <property type="entry name" value="F-BOX INVOLVED IN POLYQ PATHOGENESIS, ISOFORM A"/>
    <property type="match status" value="1"/>
</dbReference>
<organism evidence="3 4">
    <name type="scientific">Clavelina lepadiformis</name>
    <name type="common">Light-bulb sea squirt</name>
    <name type="synonym">Ascidia lepadiformis</name>
    <dbReference type="NCBI Taxonomy" id="159417"/>
    <lineage>
        <taxon>Eukaryota</taxon>
        <taxon>Metazoa</taxon>
        <taxon>Chordata</taxon>
        <taxon>Tunicata</taxon>
        <taxon>Ascidiacea</taxon>
        <taxon>Aplousobranchia</taxon>
        <taxon>Clavelinidae</taxon>
        <taxon>Clavelina</taxon>
    </lineage>
</organism>
<dbReference type="EMBL" id="CAWYQH010000108">
    <property type="protein sequence ID" value="CAK8688449.1"/>
    <property type="molecule type" value="Genomic_DNA"/>
</dbReference>
<dbReference type="Gene3D" id="3.80.10.10">
    <property type="entry name" value="Ribonuclease Inhibitor"/>
    <property type="match status" value="1"/>
</dbReference>
<dbReference type="SMART" id="SM00367">
    <property type="entry name" value="LRR_CC"/>
    <property type="match status" value="3"/>
</dbReference>
<evidence type="ECO:0000313" key="3">
    <source>
        <dbReference type="EMBL" id="CAK8688449.1"/>
    </source>
</evidence>
<gene>
    <name evidence="3" type="ORF">CVLEPA_LOCUS20466</name>
</gene>
<dbReference type="InterPro" id="IPR001810">
    <property type="entry name" value="F-box_dom"/>
</dbReference>
<accession>A0ABP0G9G3</accession>
<evidence type="ECO:0000259" key="2">
    <source>
        <dbReference type="PROSITE" id="PS50181"/>
    </source>
</evidence>
<dbReference type="SUPFAM" id="SSF52047">
    <property type="entry name" value="RNI-like"/>
    <property type="match status" value="1"/>
</dbReference>